<dbReference type="RefSeq" id="XP_006114484.1">
    <property type="nucleotide sequence ID" value="XM_006114422.3"/>
</dbReference>
<keyword evidence="3" id="KW-0964">Secreted</keyword>
<dbReference type="InterPro" id="IPR046350">
    <property type="entry name" value="Cystatin_sf"/>
</dbReference>
<dbReference type="OMA" id="TIMETTC"/>
<dbReference type="Pfam" id="PF00666">
    <property type="entry name" value="Cathelicidins"/>
    <property type="match status" value="1"/>
</dbReference>
<keyword evidence="4" id="KW-1015">Disulfide bond</keyword>
<organism evidence="6 7">
    <name type="scientific">Pelodiscus sinensis</name>
    <name type="common">Chinese softshell turtle</name>
    <name type="synonym">Trionyx sinensis</name>
    <dbReference type="NCBI Taxonomy" id="13735"/>
    <lineage>
        <taxon>Eukaryota</taxon>
        <taxon>Metazoa</taxon>
        <taxon>Chordata</taxon>
        <taxon>Craniata</taxon>
        <taxon>Vertebrata</taxon>
        <taxon>Euteleostomi</taxon>
        <taxon>Archelosauria</taxon>
        <taxon>Testudinata</taxon>
        <taxon>Testudines</taxon>
        <taxon>Cryptodira</taxon>
        <taxon>Trionychia</taxon>
        <taxon>Trionychidae</taxon>
        <taxon>Pelodiscus</taxon>
    </lineage>
</organism>
<dbReference type="GO" id="GO:0050830">
    <property type="term" value="P:defense response to Gram-positive bacterium"/>
    <property type="evidence" value="ECO:0007669"/>
    <property type="project" value="TreeGrafter"/>
</dbReference>
<dbReference type="PANTHER" id="PTHR10206">
    <property type="entry name" value="CATHELICIDIN"/>
    <property type="match status" value="1"/>
</dbReference>
<dbReference type="HOGENOM" id="CLU_121724_1_1_1"/>
<evidence type="ECO:0000313" key="6">
    <source>
        <dbReference type="Ensembl" id="ENSPSIP00000019939.1"/>
    </source>
</evidence>
<comment type="subcellular location">
    <subcellularLocation>
        <location evidence="1">Secreted</location>
    </subcellularLocation>
</comment>
<dbReference type="EMBL" id="AGCU01028559">
    <property type="status" value="NOT_ANNOTATED_CDS"/>
    <property type="molecule type" value="Genomic_DNA"/>
</dbReference>
<evidence type="ECO:0000313" key="7">
    <source>
        <dbReference type="Proteomes" id="UP000007267"/>
    </source>
</evidence>
<dbReference type="eggNOG" id="ENOG502TC8T">
    <property type="taxonomic scope" value="Eukaryota"/>
</dbReference>
<dbReference type="KEGG" id="pss:102463052"/>
<sequence>MASYWACLLLLVAVASAVPLQTPQQSPQQTPQKTSLETPQPHEQAITQAIDFYNQGPTVTYAFRLLFAAPPPQVAQDQAANPLQQLNFTIMETTCLASAYPVVEQCAFKENGLVRDCSGHFSNQEACPVVAITCDVAPPRVSFPTR</sequence>
<dbReference type="AlphaFoldDB" id="K7GI28"/>
<dbReference type="FunFam" id="3.10.450.10:FF:000003">
    <property type="entry name" value="Cathelicidin antimicrobial peptide"/>
    <property type="match status" value="1"/>
</dbReference>
<dbReference type="GO" id="GO:0005615">
    <property type="term" value="C:extracellular space"/>
    <property type="evidence" value="ECO:0007669"/>
    <property type="project" value="TreeGrafter"/>
</dbReference>
<name>K7GI28_PELSI</name>
<evidence type="ECO:0000256" key="3">
    <source>
        <dbReference type="ARBA" id="ARBA00022525"/>
    </source>
</evidence>
<dbReference type="PANTHER" id="PTHR10206:SF0">
    <property type="entry name" value="CATHELICIDIN B1-RELATED"/>
    <property type="match status" value="1"/>
</dbReference>
<dbReference type="OrthoDB" id="9930485at2759"/>
<dbReference type="Proteomes" id="UP000007267">
    <property type="component" value="Unassembled WGS sequence"/>
</dbReference>
<protein>
    <submittedName>
        <fullName evidence="6">Cathelicidin-2-like</fullName>
    </submittedName>
</protein>
<dbReference type="GeneTree" id="ENSGT00390000000410"/>
<evidence type="ECO:0000256" key="2">
    <source>
        <dbReference type="ARBA" id="ARBA00005320"/>
    </source>
</evidence>
<reference evidence="7" key="2">
    <citation type="journal article" date="2013" name="Nat. Genet.">
        <title>The draft genomes of soft-shell turtle and green sea turtle yield insights into the development and evolution of the turtle-specific body plan.</title>
        <authorList>
            <person name="Wang Z."/>
            <person name="Pascual-Anaya J."/>
            <person name="Zadissa A."/>
            <person name="Li W."/>
            <person name="Niimura Y."/>
            <person name="Huang Z."/>
            <person name="Li C."/>
            <person name="White S."/>
            <person name="Xiong Z."/>
            <person name="Fang D."/>
            <person name="Wang B."/>
            <person name="Ming Y."/>
            <person name="Chen Y."/>
            <person name="Zheng Y."/>
            <person name="Kuraku S."/>
            <person name="Pignatelli M."/>
            <person name="Herrero J."/>
            <person name="Beal K."/>
            <person name="Nozawa M."/>
            <person name="Li Q."/>
            <person name="Wang J."/>
            <person name="Zhang H."/>
            <person name="Yu L."/>
            <person name="Shigenobu S."/>
            <person name="Wang J."/>
            <person name="Liu J."/>
            <person name="Flicek P."/>
            <person name="Searle S."/>
            <person name="Wang J."/>
            <person name="Kuratani S."/>
            <person name="Yin Y."/>
            <person name="Aken B."/>
            <person name="Zhang G."/>
            <person name="Irie N."/>
        </authorList>
    </citation>
    <scope>NUCLEOTIDE SEQUENCE [LARGE SCALE GENOMIC DNA]</scope>
    <source>
        <strain evidence="7">Daiwa-1</strain>
    </source>
</reference>
<proteinExistence type="inferred from homology"/>
<dbReference type="STRING" id="13735.ENSPSIP00000019939"/>
<reference evidence="7" key="1">
    <citation type="submission" date="2011-10" db="EMBL/GenBank/DDBJ databases">
        <authorList>
            <consortium name="Soft-shell Turtle Genome Consortium"/>
        </authorList>
    </citation>
    <scope>NUCLEOTIDE SEQUENCE [LARGE SCALE GENOMIC DNA]</scope>
    <source>
        <strain evidence="7">Daiwa-1</strain>
    </source>
</reference>
<evidence type="ECO:0000256" key="1">
    <source>
        <dbReference type="ARBA" id="ARBA00004613"/>
    </source>
</evidence>
<accession>K7GI28</accession>
<dbReference type="InterPro" id="IPR001894">
    <property type="entry name" value="Cathelicidin-like"/>
</dbReference>
<evidence type="ECO:0000256" key="4">
    <source>
        <dbReference type="ARBA" id="ARBA00023157"/>
    </source>
</evidence>
<dbReference type="Gene3D" id="3.10.450.10">
    <property type="match status" value="1"/>
</dbReference>
<dbReference type="GO" id="GO:0050829">
    <property type="term" value="P:defense response to Gram-negative bacterium"/>
    <property type="evidence" value="ECO:0007669"/>
    <property type="project" value="TreeGrafter"/>
</dbReference>
<feature type="chain" id="PRO_5003902937" evidence="5">
    <location>
        <begin position="18"/>
        <end position="146"/>
    </location>
</feature>
<feature type="signal peptide" evidence="5">
    <location>
        <begin position="1"/>
        <end position="17"/>
    </location>
</feature>
<dbReference type="GO" id="GO:0045087">
    <property type="term" value="P:innate immune response"/>
    <property type="evidence" value="ECO:0007669"/>
    <property type="project" value="TreeGrafter"/>
</dbReference>
<dbReference type="Ensembl" id="ENSPSIT00000020033.1">
    <property type="protein sequence ID" value="ENSPSIP00000019939.1"/>
    <property type="gene ID" value="ENSPSIG00000017682.1"/>
</dbReference>
<dbReference type="GO" id="GO:0061844">
    <property type="term" value="P:antimicrobial humoral immune response mediated by antimicrobial peptide"/>
    <property type="evidence" value="ECO:0007669"/>
    <property type="project" value="TreeGrafter"/>
</dbReference>
<keyword evidence="5" id="KW-0732">Signal</keyword>
<dbReference type="EMBL" id="AGCU01028558">
    <property type="status" value="NOT_ANNOTATED_CDS"/>
    <property type="molecule type" value="Genomic_DNA"/>
</dbReference>
<keyword evidence="7" id="KW-1185">Reference proteome</keyword>
<dbReference type="GO" id="GO:0001530">
    <property type="term" value="F:lipopolysaccharide binding"/>
    <property type="evidence" value="ECO:0007669"/>
    <property type="project" value="TreeGrafter"/>
</dbReference>
<evidence type="ECO:0000256" key="5">
    <source>
        <dbReference type="SAM" id="SignalP"/>
    </source>
</evidence>
<reference evidence="6" key="4">
    <citation type="submission" date="2025-09" db="UniProtKB">
        <authorList>
            <consortium name="Ensembl"/>
        </authorList>
    </citation>
    <scope>IDENTIFICATION</scope>
</reference>
<comment type="similarity">
    <text evidence="2">Belongs to the cathelicidin family.</text>
</comment>
<dbReference type="SUPFAM" id="SSF54403">
    <property type="entry name" value="Cystatin/monellin"/>
    <property type="match status" value="1"/>
</dbReference>
<reference evidence="6" key="3">
    <citation type="submission" date="2025-08" db="UniProtKB">
        <authorList>
            <consortium name="Ensembl"/>
        </authorList>
    </citation>
    <scope>IDENTIFICATION</scope>
</reference>